<evidence type="ECO:0000256" key="2">
    <source>
        <dbReference type="ARBA" id="ARBA00005278"/>
    </source>
</evidence>
<comment type="similarity">
    <text evidence="2 4">Belongs to the GerABKA family.</text>
</comment>
<feature type="transmembrane region" description="Helical" evidence="5">
    <location>
        <begin position="389"/>
        <end position="407"/>
    </location>
</feature>
<protein>
    <submittedName>
        <fullName evidence="6">Spore germination protein</fullName>
    </submittedName>
</protein>
<feature type="transmembrane region" description="Helical" evidence="5">
    <location>
        <begin position="419"/>
        <end position="444"/>
    </location>
</feature>
<proteinExistence type="inferred from homology"/>
<dbReference type="AlphaFoldDB" id="A0A6H1P4B6"/>
<keyword evidence="3 4" id="KW-0472">Membrane</keyword>
<dbReference type="PIRSF" id="PIRSF005690">
    <property type="entry name" value="GerBA"/>
    <property type="match status" value="1"/>
</dbReference>
<dbReference type="EMBL" id="CP051128">
    <property type="protein sequence ID" value="QIZ08292.1"/>
    <property type="molecule type" value="Genomic_DNA"/>
</dbReference>
<dbReference type="Pfam" id="PF03323">
    <property type="entry name" value="GerA"/>
    <property type="match status" value="1"/>
</dbReference>
<dbReference type="Proteomes" id="UP000501868">
    <property type="component" value="Chromosome"/>
</dbReference>
<sequence>MSFKFLERFINNQKSNKETKSIKTIFQQAGKSNDFHQFSPSEEKDIIISYYKSMVDTKRLNELLLPAIQENYEKISNINDLKKFIPFEEVLVTDDPLVVEKTLIKGYVIVHSKNFSHKDFMTINIENSNLGYRESNDTENEFSVIGPKVGFVENMAVNLHLLRKQMAVTELIFEEIKIGTMSKTEVVIAYLDGVTNPQYIQTVRQRLKNIDFDVIFDSSQIDQIISDNSNTPFPIFLSTERMDRVVYAMISGQVAILSNGSPYIITGPTTILDFFISPEDYYLSWMVGSFFRIIRIFSVIFSLFSTPIYVAVLTFHYEVVPEDLLEPLISSRAHVPFPPVWEAIFLEITIELLREAGARLPTKIGQTLGIVGGIVIGQASVQAALTSNILLIIVSLSALASFTTPIFKMSNAIRLIRFPFILLAAFLGGFGIAIGFVLLLGHLLKLKSLGNPYMVPLYPFRIKNFRDSFIRSSYKYTTNRSEFLRPLSLKRYAPNRDEDDISNE</sequence>
<keyword evidence="5" id="KW-1133">Transmembrane helix</keyword>
<keyword evidence="5" id="KW-0812">Transmembrane</keyword>
<reference evidence="6 7" key="1">
    <citation type="submission" date="2020-04" db="EMBL/GenBank/DDBJ databases">
        <title>Genome-Wide Identification of 5-Methylcytosine Sites in Bacterial Genomes By High-Throughput Sequencing of MspJI Restriction Fragments.</title>
        <authorList>
            <person name="Wu V."/>
        </authorList>
    </citation>
    <scope>NUCLEOTIDE SEQUENCE [LARGE SCALE GENOMIC DNA]</scope>
    <source>
        <strain evidence="6 7">S2</strain>
    </source>
</reference>
<feature type="transmembrane region" description="Helical" evidence="5">
    <location>
        <begin position="293"/>
        <end position="317"/>
    </location>
</feature>
<organism evidence="6 7">
    <name type="scientific">Priestia megaterium</name>
    <name type="common">Bacillus megaterium</name>
    <dbReference type="NCBI Taxonomy" id="1404"/>
    <lineage>
        <taxon>Bacteria</taxon>
        <taxon>Bacillati</taxon>
        <taxon>Bacillota</taxon>
        <taxon>Bacilli</taxon>
        <taxon>Bacillales</taxon>
        <taxon>Bacillaceae</taxon>
        <taxon>Priestia</taxon>
    </lineage>
</organism>
<evidence type="ECO:0000256" key="1">
    <source>
        <dbReference type="ARBA" id="ARBA00004141"/>
    </source>
</evidence>
<reference evidence="6 7" key="2">
    <citation type="submission" date="2020-04" db="EMBL/GenBank/DDBJ databases">
        <authorList>
            <person name="Fomenkov A."/>
            <person name="Anton B.P."/>
            <person name="Roberts R.J."/>
        </authorList>
    </citation>
    <scope>NUCLEOTIDE SEQUENCE [LARGE SCALE GENOMIC DNA]</scope>
    <source>
        <strain evidence="6 7">S2</strain>
    </source>
</reference>
<dbReference type="GO" id="GO:0005886">
    <property type="term" value="C:plasma membrane"/>
    <property type="evidence" value="ECO:0007669"/>
    <property type="project" value="UniProtKB-SubCell"/>
</dbReference>
<name>A0A6H1P4B6_PRIMG</name>
<accession>A0A6H1P4B6</accession>
<evidence type="ECO:0000313" key="7">
    <source>
        <dbReference type="Proteomes" id="UP000501868"/>
    </source>
</evidence>
<dbReference type="InterPro" id="IPR004995">
    <property type="entry name" value="Spore_Ger"/>
</dbReference>
<dbReference type="GO" id="GO:0009847">
    <property type="term" value="P:spore germination"/>
    <property type="evidence" value="ECO:0007669"/>
    <property type="project" value="UniProtKB-UniRule"/>
</dbReference>
<comment type="subcellular location">
    <subcellularLocation>
        <location evidence="4">Cell membrane</location>
    </subcellularLocation>
    <subcellularLocation>
        <location evidence="1">Membrane</location>
        <topology evidence="1">Multi-pass membrane protein</topology>
    </subcellularLocation>
</comment>
<dbReference type="PANTHER" id="PTHR22550:SF5">
    <property type="entry name" value="LEUCINE ZIPPER PROTEIN 4"/>
    <property type="match status" value="1"/>
</dbReference>
<gene>
    <name evidence="6" type="ORF">HFZ78_17465</name>
</gene>
<evidence type="ECO:0000256" key="4">
    <source>
        <dbReference type="PIRNR" id="PIRNR005690"/>
    </source>
</evidence>
<evidence type="ECO:0000256" key="5">
    <source>
        <dbReference type="SAM" id="Phobius"/>
    </source>
</evidence>
<dbReference type="InterPro" id="IPR050768">
    <property type="entry name" value="UPF0353/GerABKA_families"/>
</dbReference>
<evidence type="ECO:0000313" key="6">
    <source>
        <dbReference type="EMBL" id="QIZ08292.1"/>
    </source>
</evidence>
<evidence type="ECO:0000256" key="3">
    <source>
        <dbReference type="ARBA" id="ARBA00023136"/>
    </source>
</evidence>
<dbReference type="PANTHER" id="PTHR22550">
    <property type="entry name" value="SPORE GERMINATION PROTEIN"/>
    <property type="match status" value="1"/>
</dbReference>